<evidence type="ECO:0000256" key="2">
    <source>
        <dbReference type="ARBA" id="ARBA00004688"/>
    </source>
</evidence>
<evidence type="ECO:0000259" key="9">
    <source>
        <dbReference type="Pfam" id="PF00793"/>
    </source>
</evidence>
<dbReference type="SUPFAM" id="SSF51569">
    <property type="entry name" value="Aldolase"/>
    <property type="match status" value="1"/>
</dbReference>
<name>A0A1G8X9I8_9PSED</name>
<dbReference type="GO" id="GO:0009423">
    <property type="term" value="P:chorismate biosynthetic process"/>
    <property type="evidence" value="ECO:0007669"/>
    <property type="project" value="UniProtKB-UniPathway"/>
</dbReference>
<reference evidence="10 11" key="1">
    <citation type="submission" date="2016-10" db="EMBL/GenBank/DDBJ databases">
        <authorList>
            <person name="de Groot N.N."/>
        </authorList>
    </citation>
    <scope>NUCLEOTIDE SEQUENCE [LARGE SCALE GENOMIC DNA]</scope>
    <source>
        <strain evidence="10 11">JCM 21544</strain>
    </source>
</reference>
<dbReference type="PANTHER" id="PTHR21225">
    <property type="entry name" value="PHOSPHO-2-DEHYDRO-3-DEOXYHEPTONATE ALDOLASE DAHP SYNTHETASE"/>
    <property type="match status" value="1"/>
</dbReference>
<dbReference type="EMBL" id="FNFD01000003">
    <property type="protein sequence ID" value="SDJ87318.1"/>
    <property type="molecule type" value="Genomic_DNA"/>
</dbReference>
<dbReference type="NCBIfam" id="NF009395">
    <property type="entry name" value="PRK12755.1"/>
    <property type="match status" value="1"/>
</dbReference>
<evidence type="ECO:0000256" key="7">
    <source>
        <dbReference type="ARBA" id="ARBA00047508"/>
    </source>
</evidence>
<dbReference type="GO" id="GO:0009073">
    <property type="term" value="P:aromatic amino acid family biosynthetic process"/>
    <property type="evidence" value="ECO:0007669"/>
    <property type="project" value="UniProtKB-KW"/>
</dbReference>
<dbReference type="InterPro" id="IPR006218">
    <property type="entry name" value="DAHP1/KDSA"/>
</dbReference>
<dbReference type="NCBIfam" id="TIGR00034">
    <property type="entry name" value="aroFGH"/>
    <property type="match status" value="1"/>
</dbReference>
<proteinExistence type="inferred from homology"/>
<keyword evidence="11" id="KW-1185">Reference proteome</keyword>
<gene>
    <name evidence="10" type="ORF">SAMN05216186_103120</name>
</gene>
<dbReference type="FunFam" id="3.20.20.70:FF:000005">
    <property type="entry name" value="Phospho-2-dehydro-3-deoxyheptonate aldolase"/>
    <property type="match status" value="1"/>
</dbReference>
<dbReference type="OrthoDB" id="9807331at2"/>
<comment type="function">
    <text evidence="1 8">Stereospecific condensation of phosphoenolpyruvate (PEP) and D-erythrose-4-phosphate (E4P) giving rise to 3-deoxy-D-arabino-heptulosonate-7-phosphate (DAHP).</text>
</comment>
<dbReference type="UniPathway" id="UPA00053">
    <property type="reaction ID" value="UER00084"/>
</dbReference>
<dbReference type="InterPro" id="IPR013785">
    <property type="entry name" value="Aldolase_TIM"/>
</dbReference>
<comment type="similarity">
    <text evidence="3 8">Belongs to the class-I DAHP synthase family.</text>
</comment>
<keyword evidence="5 8" id="KW-0808">Transferase</keyword>
<keyword evidence="4 8" id="KW-0028">Amino-acid biosynthesis</keyword>
<keyword evidence="6 8" id="KW-0057">Aromatic amino acid biosynthesis</keyword>
<protein>
    <recommendedName>
        <fullName evidence="8">Phospho-2-dehydro-3-deoxyheptonate aldolase</fullName>
        <ecNumber evidence="8">2.5.1.54</ecNumber>
    </recommendedName>
</protein>
<dbReference type="Pfam" id="PF00793">
    <property type="entry name" value="DAHP_synth_1"/>
    <property type="match status" value="1"/>
</dbReference>
<dbReference type="InterPro" id="IPR006219">
    <property type="entry name" value="DAHP_synth_1"/>
</dbReference>
<evidence type="ECO:0000256" key="3">
    <source>
        <dbReference type="ARBA" id="ARBA00007985"/>
    </source>
</evidence>
<dbReference type="PIRSF" id="PIRSF001361">
    <property type="entry name" value="DAHP_synthase"/>
    <property type="match status" value="1"/>
</dbReference>
<evidence type="ECO:0000256" key="6">
    <source>
        <dbReference type="ARBA" id="ARBA00023141"/>
    </source>
</evidence>
<evidence type="ECO:0000313" key="11">
    <source>
        <dbReference type="Proteomes" id="UP000198706"/>
    </source>
</evidence>
<dbReference type="GO" id="GO:0005737">
    <property type="term" value="C:cytoplasm"/>
    <property type="evidence" value="ECO:0007669"/>
    <property type="project" value="TreeGrafter"/>
</dbReference>
<feature type="domain" description="DAHP synthetase I/KDSA" evidence="9">
    <location>
        <begin position="46"/>
        <end position="340"/>
    </location>
</feature>
<organism evidence="10 11">
    <name type="scientific">Pseudomonas indica</name>
    <dbReference type="NCBI Taxonomy" id="137658"/>
    <lineage>
        <taxon>Bacteria</taxon>
        <taxon>Pseudomonadati</taxon>
        <taxon>Pseudomonadota</taxon>
        <taxon>Gammaproteobacteria</taxon>
        <taxon>Pseudomonadales</taxon>
        <taxon>Pseudomonadaceae</taxon>
        <taxon>Pseudomonas</taxon>
    </lineage>
</organism>
<dbReference type="PANTHER" id="PTHR21225:SF10">
    <property type="entry name" value="PHOSPHO-2-DEHYDRO-3-DEOXYHEPTONATE ALDOLASE, TYR-SENSITIVE"/>
    <property type="match status" value="1"/>
</dbReference>
<dbReference type="GO" id="GO:0003849">
    <property type="term" value="F:3-deoxy-7-phosphoheptulonate synthase activity"/>
    <property type="evidence" value="ECO:0007669"/>
    <property type="project" value="UniProtKB-EC"/>
</dbReference>
<dbReference type="GO" id="GO:0008652">
    <property type="term" value="P:amino acid biosynthetic process"/>
    <property type="evidence" value="ECO:0007669"/>
    <property type="project" value="UniProtKB-KW"/>
</dbReference>
<comment type="pathway">
    <text evidence="2 8">Metabolic intermediate biosynthesis; chorismate biosynthesis; chorismate from D-erythrose 4-phosphate and phosphoenolpyruvate: step 1/7.</text>
</comment>
<accession>A0A1G8X9I8</accession>
<evidence type="ECO:0000256" key="1">
    <source>
        <dbReference type="ARBA" id="ARBA00003726"/>
    </source>
</evidence>
<dbReference type="STRING" id="137658.SAMN05216186_103120"/>
<evidence type="ECO:0000256" key="4">
    <source>
        <dbReference type="ARBA" id="ARBA00022605"/>
    </source>
</evidence>
<dbReference type="AlphaFoldDB" id="A0A1G8X9I8"/>
<dbReference type="Gene3D" id="3.20.20.70">
    <property type="entry name" value="Aldolase class I"/>
    <property type="match status" value="1"/>
</dbReference>
<evidence type="ECO:0000256" key="5">
    <source>
        <dbReference type="ARBA" id="ARBA00022679"/>
    </source>
</evidence>
<comment type="catalytic activity">
    <reaction evidence="7 8">
        <text>D-erythrose 4-phosphate + phosphoenolpyruvate + H2O = 7-phospho-2-dehydro-3-deoxy-D-arabino-heptonate + phosphate</text>
        <dbReference type="Rhea" id="RHEA:14717"/>
        <dbReference type="ChEBI" id="CHEBI:15377"/>
        <dbReference type="ChEBI" id="CHEBI:16897"/>
        <dbReference type="ChEBI" id="CHEBI:43474"/>
        <dbReference type="ChEBI" id="CHEBI:58394"/>
        <dbReference type="ChEBI" id="CHEBI:58702"/>
        <dbReference type="EC" id="2.5.1.54"/>
    </reaction>
</comment>
<evidence type="ECO:0000313" key="10">
    <source>
        <dbReference type="EMBL" id="SDJ87318.1"/>
    </source>
</evidence>
<dbReference type="EC" id="2.5.1.54" evidence="8"/>
<dbReference type="GO" id="GO:0042802">
    <property type="term" value="F:identical protein binding"/>
    <property type="evidence" value="ECO:0007669"/>
    <property type="project" value="UniProtKB-ARBA"/>
</dbReference>
<evidence type="ECO:0000256" key="8">
    <source>
        <dbReference type="PIRNR" id="PIRNR001361"/>
    </source>
</evidence>
<dbReference type="RefSeq" id="WP_084333749.1">
    <property type="nucleotide sequence ID" value="NZ_CBKZNZ010000007.1"/>
</dbReference>
<dbReference type="Proteomes" id="UP000198706">
    <property type="component" value="Unassembled WGS sequence"/>
</dbReference>
<sequence length="358" mass="39110">MADLPIDDLNVASNETLITPEQLKREIPLTEAARRTVAHGREVIRNILDGKDHRLFVVVGPCSIHDIKAAHEYAERLKVLAAEVSDSLFLVMRVYFEKPRTTVGWKGLINDPYLDDSFKIQDGLHIGRQLLRDLAEMGLPTATEALDPISPQYLQDLISWSAIGARTTESQTHREMASGLSSAVGFKNGTDGSLTVAINALQSVSSPHRFLGINQEGGVSIVTTKGNPYGHVVLRGGNGKPNYDSVSVAVCEQELTKAGIRPNVMVDCSHANSNKDPALQPLVMDNVANQILEGNQSIVGLMVESHLGWGNQPIPKDLCNLKYGVSITDACIDWDTTEKTLLGMHAKLKDVLPKRHRS</sequence>